<reference evidence="1" key="2">
    <citation type="submission" date="2010-07" db="EMBL/GenBank/DDBJ databases">
        <authorList>
            <consortium name="The Broad Institute Genome Sequencing Platform"/>
            <consortium name="Broad Institute Genome Sequencing Center for Infectious Disease"/>
            <person name="Ma L.-J."/>
            <person name="Dead R."/>
            <person name="Young S."/>
            <person name="Zeng Q."/>
            <person name="Koehrsen M."/>
            <person name="Alvarado L."/>
            <person name="Berlin A."/>
            <person name="Chapman S.B."/>
            <person name="Chen Z."/>
            <person name="Freedman E."/>
            <person name="Gellesch M."/>
            <person name="Goldberg J."/>
            <person name="Griggs A."/>
            <person name="Gujja S."/>
            <person name="Heilman E.R."/>
            <person name="Heiman D."/>
            <person name="Hepburn T."/>
            <person name="Howarth C."/>
            <person name="Jen D."/>
            <person name="Larson L."/>
            <person name="Mehta T."/>
            <person name="Neiman D."/>
            <person name="Pearson M."/>
            <person name="Roberts A."/>
            <person name="Saif S."/>
            <person name="Shea T."/>
            <person name="Shenoy N."/>
            <person name="Sisk P."/>
            <person name="Stolte C."/>
            <person name="Sykes S."/>
            <person name="Walk T."/>
            <person name="White J."/>
            <person name="Yandava C."/>
            <person name="Haas B."/>
            <person name="Nusbaum C."/>
            <person name="Birren B."/>
        </authorList>
    </citation>
    <scope>NUCLEOTIDE SEQUENCE</scope>
    <source>
        <strain evidence="1">R3-111a-1</strain>
    </source>
</reference>
<sequence length="107" mass="12392">MQHPEKWTRHVFYQAPTGDMFLRSRPDGVWQDPERVPTPVAPRQNSLLAAFYYDNSNNRTNSDILSLLYLDQEGRVVHDFAAYNYDDHKAGEWLNYKIASPTSSSTL</sequence>
<name>J3PL06_GAET3</name>
<keyword evidence="3" id="KW-1185">Reference proteome</keyword>
<reference evidence="2" key="5">
    <citation type="submission" date="2018-04" db="UniProtKB">
        <authorList>
            <consortium name="EnsemblFungi"/>
        </authorList>
    </citation>
    <scope>IDENTIFICATION</scope>
    <source>
        <strain evidence="2">R3-111a-1</strain>
    </source>
</reference>
<reference evidence="3" key="1">
    <citation type="submission" date="2010-07" db="EMBL/GenBank/DDBJ databases">
        <title>The genome sequence of Gaeumannomyces graminis var. tritici strain R3-111a-1.</title>
        <authorList>
            <consortium name="The Broad Institute Genome Sequencing Platform"/>
            <person name="Ma L.-J."/>
            <person name="Dead R."/>
            <person name="Young S."/>
            <person name="Zeng Q."/>
            <person name="Koehrsen M."/>
            <person name="Alvarado L."/>
            <person name="Berlin A."/>
            <person name="Chapman S.B."/>
            <person name="Chen Z."/>
            <person name="Freedman E."/>
            <person name="Gellesch M."/>
            <person name="Goldberg J."/>
            <person name="Griggs A."/>
            <person name="Gujja S."/>
            <person name="Heilman E.R."/>
            <person name="Heiman D."/>
            <person name="Hepburn T."/>
            <person name="Howarth C."/>
            <person name="Jen D."/>
            <person name="Larson L."/>
            <person name="Mehta T."/>
            <person name="Neiman D."/>
            <person name="Pearson M."/>
            <person name="Roberts A."/>
            <person name="Saif S."/>
            <person name="Shea T."/>
            <person name="Shenoy N."/>
            <person name="Sisk P."/>
            <person name="Stolte C."/>
            <person name="Sykes S."/>
            <person name="Walk T."/>
            <person name="White J."/>
            <person name="Yandava C."/>
            <person name="Haas B."/>
            <person name="Nusbaum C."/>
            <person name="Birren B."/>
        </authorList>
    </citation>
    <scope>NUCLEOTIDE SEQUENCE [LARGE SCALE GENOMIC DNA]</scope>
    <source>
        <strain evidence="3">R3-111a-1</strain>
    </source>
</reference>
<protein>
    <submittedName>
        <fullName evidence="1 2">Uncharacterized protein</fullName>
    </submittedName>
</protein>
<dbReference type="VEuPathDB" id="FungiDB:GGTG_14238"/>
<dbReference type="SUPFAM" id="SSF89372">
    <property type="entry name" value="Fucose-specific lectin"/>
    <property type="match status" value="1"/>
</dbReference>
<gene>
    <name evidence="2" type="primary">20354696</name>
    <name evidence="1" type="ORF">GGTG_14238</name>
</gene>
<dbReference type="Gene3D" id="2.120.10.70">
    <property type="entry name" value="Fucose-specific lectin"/>
    <property type="match status" value="1"/>
</dbReference>
<evidence type="ECO:0000313" key="1">
    <source>
        <dbReference type="EMBL" id="EJT68184.1"/>
    </source>
</evidence>
<proteinExistence type="predicted"/>
<reference evidence="2" key="4">
    <citation type="journal article" date="2015" name="G3 (Bethesda)">
        <title>Genome sequences of three phytopathogenic species of the Magnaporthaceae family of fungi.</title>
        <authorList>
            <person name="Okagaki L.H."/>
            <person name="Nunes C.C."/>
            <person name="Sailsbery J."/>
            <person name="Clay B."/>
            <person name="Brown D."/>
            <person name="John T."/>
            <person name="Oh Y."/>
            <person name="Young N."/>
            <person name="Fitzgerald M."/>
            <person name="Haas B.J."/>
            <person name="Zeng Q."/>
            <person name="Young S."/>
            <person name="Adiconis X."/>
            <person name="Fan L."/>
            <person name="Levin J.Z."/>
            <person name="Mitchell T.K."/>
            <person name="Okubara P.A."/>
            <person name="Farman M.L."/>
            <person name="Kohn L.M."/>
            <person name="Birren B."/>
            <person name="Ma L.-J."/>
            <person name="Dean R.A."/>
        </authorList>
    </citation>
    <scope>NUCLEOTIDE SEQUENCE</scope>
    <source>
        <strain evidence="2">R3-111a-1</strain>
    </source>
</reference>
<reference evidence="1" key="3">
    <citation type="submission" date="2010-09" db="EMBL/GenBank/DDBJ databases">
        <title>Annotation of Gaeumannomyces graminis var. tritici R3-111a-1.</title>
        <authorList>
            <consortium name="The Broad Institute Genome Sequencing Platform"/>
            <person name="Ma L.-J."/>
            <person name="Dead R."/>
            <person name="Young S.K."/>
            <person name="Zeng Q."/>
            <person name="Gargeya S."/>
            <person name="Fitzgerald M."/>
            <person name="Haas B."/>
            <person name="Abouelleil A."/>
            <person name="Alvarado L."/>
            <person name="Arachchi H.M."/>
            <person name="Berlin A."/>
            <person name="Brown A."/>
            <person name="Chapman S.B."/>
            <person name="Chen Z."/>
            <person name="Dunbar C."/>
            <person name="Freedman E."/>
            <person name="Gearin G."/>
            <person name="Gellesch M."/>
            <person name="Goldberg J."/>
            <person name="Griggs A."/>
            <person name="Gujja S."/>
            <person name="Heiman D."/>
            <person name="Howarth C."/>
            <person name="Larson L."/>
            <person name="Lui A."/>
            <person name="MacDonald P.J.P."/>
            <person name="Mehta T."/>
            <person name="Montmayeur A."/>
            <person name="Murphy C."/>
            <person name="Neiman D."/>
            <person name="Pearson M."/>
            <person name="Priest M."/>
            <person name="Roberts A."/>
            <person name="Saif S."/>
            <person name="Shea T."/>
            <person name="Shenoy N."/>
            <person name="Sisk P."/>
            <person name="Stolte C."/>
            <person name="Sykes S."/>
            <person name="Yandava C."/>
            <person name="Wortman J."/>
            <person name="Nusbaum C."/>
            <person name="Birren B."/>
        </authorList>
    </citation>
    <scope>NUCLEOTIDE SEQUENCE</scope>
    <source>
        <strain evidence="1">R3-111a-1</strain>
    </source>
</reference>
<dbReference type="RefSeq" id="XP_009230429.1">
    <property type="nucleotide sequence ID" value="XM_009232165.1"/>
</dbReference>
<evidence type="ECO:0000313" key="2">
    <source>
        <dbReference type="EnsemblFungi" id="EJT68184"/>
    </source>
</evidence>
<dbReference type="Proteomes" id="UP000006039">
    <property type="component" value="Unassembled WGS sequence"/>
</dbReference>
<dbReference type="EnsemblFungi" id="EJT68184">
    <property type="protein sequence ID" value="EJT68184"/>
    <property type="gene ID" value="GGTG_14238"/>
</dbReference>
<evidence type="ECO:0000313" key="3">
    <source>
        <dbReference type="Proteomes" id="UP000006039"/>
    </source>
</evidence>
<dbReference type="GeneID" id="20354696"/>
<organism evidence="1">
    <name type="scientific">Gaeumannomyces tritici (strain R3-111a-1)</name>
    <name type="common">Wheat and barley take-all root rot fungus</name>
    <name type="synonym">Gaeumannomyces graminis var. tritici</name>
    <dbReference type="NCBI Taxonomy" id="644352"/>
    <lineage>
        <taxon>Eukaryota</taxon>
        <taxon>Fungi</taxon>
        <taxon>Dikarya</taxon>
        <taxon>Ascomycota</taxon>
        <taxon>Pezizomycotina</taxon>
        <taxon>Sordariomycetes</taxon>
        <taxon>Sordariomycetidae</taxon>
        <taxon>Magnaporthales</taxon>
        <taxon>Magnaporthaceae</taxon>
        <taxon>Gaeumannomyces</taxon>
    </lineage>
</organism>
<dbReference type="AlphaFoldDB" id="J3PL06"/>
<dbReference type="HOGENOM" id="CLU_2210214_0_0_1"/>
<dbReference type="EMBL" id="GL385585">
    <property type="protein sequence ID" value="EJT68184.1"/>
    <property type="molecule type" value="Genomic_DNA"/>
</dbReference>
<accession>J3PL06</accession>